<evidence type="ECO:0000256" key="6">
    <source>
        <dbReference type="SAM" id="MobiDB-lite"/>
    </source>
</evidence>
<feature type="domain" description="GRHL1/CP2 C-terminal" evidence="8">
    <location>
        <begin position="718"/>
        <end position="806"/>
    </location>
</feature>
<reference evidence="10" key="1">
    <citation type="submission" date="2025-08" db="UniProtKB">
        <authorList>
            <consortium name="RefSeq"/>
        </authorList>
    </citation>
    <scope>IDENTIFICATION</scope>
    <source>
        <tissue evidence="10">Muscle</tissue>
    </source>
</reference>
<feature type="region of interest" description="Disordered" evidence="6">
    <location>
        <begin position="676"/>
        <end position="702"/>
    </location>
</feature>
<dbReference type="InterPro" id="IPR007604">
    <property type="entry name" value="CP2"/>
</dbReference>
<organism evidence="9 10">
    <name type="scientific">Limulus polyphemus</name>
    <name type="common">Atlantic horseshoe crab</name>
    <dbReference type="NCBI Taxonomy" id="6850"/>
    <lineage>
        <taxon>Eukaryota</taxon>
        <taxon>Metazoa</taxon>
        <taxon>Ecdysozoa</taxon>
        <taxon>Arthropoda</taxon>
        <taxon>Chelicerata</taxon>
        <taxon>Merostomata</taxon>
        <taxon>Xiphosura</taxon>
        <taxon>Limulidae</taxon>
        <taxon>Limulus</taxon>
    </lineage>
</organism>
<accession>A0ABM1SLB6</accession>
<dbReference type="Pfam" id="PF04516">
    <property type="entry name" value="CP2"/>
    <property type="match status" value="1"/>
</dbReference>
<keyword evidence="2" id="KW-0805">Transcription regulation</keyword>
<feature type="compositionally biased region" description="Low complexity" evidence="6">
    <location>
        <begin position="1"/>
        <end position="35"/>
    </location>
</feature>
<evidence type="ECO:0000256" key="1">
    <source>
        <dbReference type="ARBA" id="ARBA00004123"/>
    </source>
</evidence>
<evidence type="ECO:0000256" key="2">
    <source>
        <dbReference type="ARBA" id="ARBA00023015"/>
    </source>
</evidence>
<evidence type="ECO:0000256" key="5">
    <source>
        <dbReference type="ARBA" id="ARBA00023242"/>
    </source>
</evidence>
<dbReference type="InterPro" id="IPR057520">
    <property type="entry name" value="GRHL1/CP2_C"/>
</dbReference>
<comment type="subcellular location">
    <subcellularLocation>
        <location evidence="1">Nucleus</location>
    </subcellularLocation>
</comment>
<feature type="compositionally biased region" description="Polar residues" evidence="6">
    <location>
        <begin position="216"/>
        <end position="228"/>
    </location>
</feature>
<dbReference type="RefSeq" id="XP_022244422.1">
    <property type="nucleotide sequence ID" value="XM_022388714.1"/>
</dbReference>
<feature type="region of interest" description="Disordered" evidence="6">
    <location>
        <begin position="494"/>
        <end position="527"/>
    </location>
</feature>
<feature type="compositionally biased region" description="Basic and acidic residues" evidence="6">
    <location>
        <begin position="229"/>
        <end position="239"/>
    </location>
</feature>
<gene>
    <name evidence="10" type="primary">LOC106461474</name>
</gene>
<feature type="compositionally biased region" description="Polar residues" evidence="6">
    <location>
        <begin position="242"/>
        <end position="252"/>
    </location>
</feature>
<feature type="compositionally biased region" description="Polar residues" evidence="6">
    <location>
        <begin position="494"/>
        <end position="518"/>
    </location>
</feature>
<feature type="region of interest" description="Disordered" evidence="6">
    <location>
        <begin position="1"/>
        <end position="89"/>
    </location>
</feature>
<evidence type="ECO:0000256" key="3">
    <source>
        <dbReference type="ARBA" id="ARBA00023125"/>
    </source>
</evidence>
<keyword evidence="5" id="KW-0539">Nucleus</keyword>
<proteinExistence type="predicted"/>
<evidence type="ECO:0000313" key="10">
    <source>
        <dbReference type="RefSeq" id="XP_022244422.1"/>
    </source>
</evidence>
<protein>
    <submittedName>
        <fullName evidence="10">Protein grainyhead-like</fullName>
    </submittedName>
</protein>
<keyword evidence="3" id="KW-0238">DNA-binding</keyword>
<feature type="domain" description="Grh/CP2 DB" evidence="7">
    <location>
        <begin position="530"/>
        <end position="580"/>
    </location>
</feature>
<keyword evidence="9" id="KW-1185">Reference proteome</keyword>
<dbReference type="Proteomes" id="UP000694941">
    <property type="component" value="Unplaced"/>
</dbReference>
<sequence length="808" mass="88203">MEVERTGFSGFAGSSDGGEAASSSGPSATTPAASPNSRAQSPVKTSVTTGTASPPVDSPTSETEEVTEALVRTRSATSERMSDMPEGDEGWRAYYEHPLTAATTAMLNISGGGEEQSSNIGLLYEYYKLPPMEKGDKSLMEKYSSLPEIWSTAVTSPIGTTTIAPTIHHSAQQPHPRPHMKTVTSVVASTLTSGTRAEEMDIYLNNVSVKREPEELTSTLPLVNGSKSDSPDSNKHDPVKSVTPSLISSLPNGDSALSPGDPPSNQTSTAIPVVVQVKQENPSPLTVNSQIPELKSPGQAIDLVTVTGGSSPDLSKAREIQTGTPQPQSATVIPLQAAASVAQSYSSAQVFPDVPSSQSGYEPLGVGQYSVLANAVVTVPQYIAQSSLTSRTSGSTVYTLTATDYYKDLYAYVGSPVTEQCQTGRQHIASYSDTVENVAFVDRYIRQNSSYKTGLHGLTVDLPSPDSGIGEATITPRDGAGLPQIFDYSDLSQTPNLLQSSDQPTTPSGRPASSQGTKRQWREFGRNTEAEKIQIPRLYSDVGFRYFLEASISTSQRREDDRITYINKGQFYGITLEYIPDPDKPLRNATVRGAERKTRDEERRAAKRRLTATGSTRKKMEEMYHPPSDRSEFYSMSDLSKPPAFFNPTIDMDKLTQNKISGIELSLYTTSPSSHQAAIEDQLNESESRDKSDDSSANSDLVSRHLVMPKRMKLFPTDRVLIYARREDEEIFHTFHLVPPSLAGLASAVESKYQISKQNIRNIYKRCKKGITVHMDDEIIQHYSNEDTFLIEFKQVGNDLFDVTMVEL</sequence>
<evidence type="ECO:0000259" key="7">
    <source>
        <dbReference type="Pfam" id="PF04516"/>
    </source>
</evidence>
<evidence type="ECO:0000313" key="9">
    <source>
        <dbReference type="Proteomes" id="UP000694941"/>
    </source>
</evidence>
<dbReference type="PANTHER" id="PTHR11037">
    <property type="entry name" value="TRANSCRIPTION FACTOR CP2"/>
    <property type="match status" value="1"/>
</dbReference>
<feature type="region of interest" description="Disordered" evidence="6">
    <location>
        <begin position="213"/>
        <end position="268"/>
    </location>
</feature>
<dbReference type="InterPro" id="IPR040167">
    <property type="entry name" value="TF_CP2-like"/>
</dbReference>
<dbReference type="PANTHER" id="PTHR11037:SF20">
    <property type="entry name" value="PROTEIN GRAINYHEAD"/>
    <property type="match status" value="1"/>
</dbReference>
<keyword evidence="4" id="KW-0804">Transcription</keyword>
<feature type="compositionally biased region" description="Polar residues" evidence="6">
    <location>
        <begin position="36"/>
        <end position="52"/>
    </location>
</feature>
<dbReference type="GeneID" id="106461474"/>
<evidence type="ECO:0000259" key="8">
    <source>
        <dbReference type="Pfam" id="PF25416"/>
    </source>
</evidence>
<evidence type="ECO:0000256" key="4">
    <source>
        <dbReference type="ARBA" id="ARBA00023163"/>
    </source>
</evidence>
<name>A0ABM1SLB6_LIMPO</name>
<dbReference type="Pfam" id="PF25416">
    <property type="entry name" value="GRHL1_C"/>
    <property type="match status" value="1"/>
</dbReference>